<feature type="transmembrane region" description="Helical" evidence="7">
    <location>
        <begin position="262"/>
        <end position="281"/>
    </location>
</feature>
<dbReference type="EMBL" id="AP019723">
    <property type="protein sequence ID" value="BBK84951.1"/>
    <property type="molecule type" value="Genomic_DNA"/>
</dbReference>
<protein>
    <submittedName>
        <fullName evidence="9">MFS transporter</fullName>
    </submittedName>
</protein>
<evidence type="ECO:0000256" key="7">
    <source>
        <dbReference type="SAM" id="Phobius"/>
    </source>
</evidence>
<reference evidence="9 10" key="1">
    <citation type="submission" date="2019-06" db="EMBL/GenBank/DDBJ databases">
        <title>Complete genome sequence of Cutibacterium acnes subsp. acnes NBRC 107605.</title>
        <authorList>
            <person name="Miura T."/>
            <person name="Furukawa M."/>
            <person name="Shimamura M."/>
            <person name="Ohyama Y."/>
            <person name="Yamazoe A."/>
            <person name="Kawasaki H."/>
        </authorList>
    </citation>
    <scope>NUCLEOTIDE SEQUENCE [LARGE SCALE GENOMIC DNA]</scope>
    <source>
        <strain evidence="9 10">NBRC 107605</strain>
    </source>
</reference>
<evidence type="ECO:0000313" key="10">
    <source>
        <dbReference type="Proteomes" id="UP000318594"/>
    </source>
</evidence>
<feature type="transmembrane region" description="Helical" evidence="7">
    <location>
        <begin position="36"/>
        <end position="64"/>
    </location>
</feature>
<dbReference type="PROSITE" id="PS50850">
    <property type="entry name" value="MFS"/>
    <property type="match status" value="1"/>
</dbReference>
<accession>A0ABM7H011</accession>
<dbReference type="Gene3D" id="1.20.1250.20">
    <property type="entry name" value="MFS general substrate transporter like domains"/>
    <property type="match status" value="2"/>
</dbReference>
<sequence>MTDSTHADPATPPVKWSSIIVSAYLPTLMSSLGYGAVIPLIPLTAVHIGASAALAAAIAALVGIGQIIGDVPAGWLVTKIGEKWSLVIAMLIDAVALVSMGLVHHLGLLAVAVFVNGMAGAVYGIARQNYLTVAIPYRYRARALSTLGGVFRVGWFVGPMAGSWILREASMSWAYGFASVASVLAAAVTTVMPDLPPVDVPQTAVDDAPTKISTWTIAKQNSKVLWTTGLGVTALMVVRSARRSLLPLWCHANGLSPATTDLIYAWSMAADVLLFLPGGALMDRFGRWWVAVPSIFIQALALLTLPLAHTATTIGIVALAIGIGNGASSGIVMTLGSDASPNIGRPQFLAAWRLLSDTGSAMGPIVVTLVTLAWPLSAASIVMSIIGLVGSYWMGRWVPHGKR</sequence>
<dbReference type="SUPFAM" id="SSF103473">
    <property type="entry name" value="MFS general substrate transporter"/>
    <property type="match status" value="1"/>
</dbReference>
<feature type="transmembrane region" description="Helical" evidence="7">
    <location>
        <begin position="373"/>
        <end position="394"/>
    </location>
</feature>
<dbReference type="PANTHER" id="PTHR23517">
    <property type="entry name" value="RESISTANCE PROTEIN MDTM, PUTATIVE-RELATED-RELATED"/>
    <property type="match status" value="1"/>
</dbReference>
<evidence type="ECO:0000256" key="6">
    <source>
        <dbReference type="ARBA" id="ARBA00023136"/>
    </source>
</evidence>
<evidence type="ECO:0000256" key="2">
    <source>
        <dbReference type="ARBA" id="ARBA00022448"/>
    </source>
</evidence>
<name>A0ABM7H011_CUTAC</name>
<keyword evidence="5 7" id="KW-1133">Transmembrane helix</keyword>
<feature type="transmembrane region" description="Helical" evidence="7">
    <location>
        <begin position="314"/>
        <end position="336"/>
    </location>
</feature>
<evidence type="ECO:0000313" key="9">
    <source>
        <dbReference type="EMBL" id="BBK84951.1"/>
    </source>
</evidence>
<proteinExistence type="predicted"/>
<dbReference type="CDD" id="cd17325">
    <property type="entry name" value="MFS_MdtG_SLC18_like"/>
    <property type="match status" value="1"/>
</dbReference>
<feature type="transmembrane region" description="Helical" evidence="7">
    <location>
        <begin position="84"/>
        <end position="102"/>
    </location>
</feature>
<evidence type="ECO:0000256" key="3">
    <source>
        <dbReference type="ARBA" id="ARBA00022475"/>
    </source>
</evidence>
<evidence type="ECO:0000256" key="5">
    <source>
        <dbReference type="ARBA" id="ARBA00022989"/>
    </source>
</evidence>
<gene>
    <name evidence="9" type="ORF">CacPP4_15660</name>
</gene>
<organism evidence="9 10">
    <name type="scientific">Cutibacterium acnes subsp. acnes</name>
    <dbReference type="NCBI Taxonomy" id="1734925"/>
    <lineage>
        <taxon>Bacteria</taxon>
        <taxon>Bacillati</taxon>
        <taxon>Actinomycetota</taxon>
        <taxon>Actinomycetes</taxon>
        <taxon>Propionibacteriales</taxon>
        <taxon>Propionibacteriaceae</taxon>
        <taxon>Cutibacterium</taxon>
    </lineage>
</organism>
<feature type="transmembrane region" description="Helical" evidence="7">
    <location>
        <begin position="288"/>
        <end position="308"/>
    </location>
</feature>
<dbReference type="InterPro" id="IPR050171">
    <property type="entry name" value="MFS_Transporters"/>
</dbReference>
<keyword evidence="4 7" id="KW-0812">Transmembrane</keyword>
<dbReference type="InterPro" id="IPR011701">
    <property type="entry name" value="MFS"/>
</dbReference>
<keyword evidence="2" id="KW-0813">Transport</keyword>
<keyword evidence="6 7" id="KW-0472">Membrane</keyword>
<dbReference type="Proteomes" id="UP000318594">
    <property type="component" value="Chromosome"/>
</dbReference>
<feature type="transmembrane region" description="Helical" evidence="7">
    <location>
        <begin position="172"/>
        <end position="192"/>
    </location>
</feature>
<evidence type="ECO:0000256" key="4">
    <source>
        <dbReference type="ARBA" id="ARBA00022692"/>
    </source>
</evidence>
<dbReference type="Pfam" id="PF07690">
    <property type="entry name" value="MFS_1"/>
    <property type="match status" value="1"/>
</dbReference>
<feature type="domain" description="Major facilitator superfamily (MFS) profile" evidence="8">
    <location>
        <begin position="19"/>
        <end position="402"/>
    </location>
</feature>
<dbReference type="InterPro" id="IPR020846">
    <property type="entry name" value="MFS_dom"/>
</dbReference>
<dbReference type="InterPro" id="IPR036259">
    <property type="entry name" value="MFS_trans_sf"/>
</dbReference>
<evidence type="ECO:0000259" key="8">
    <source>
        <dbReference type="PROSITE" id="PS50850"/>
    </source>
</evidence>
<feature type="transmembrane region" description="Helical" evidence="7">
    <location>
        <begin position="224"/>
        <end position="242"/>
    </location>
</feature>
<comment type="subcellular location">
    <subcellularLocation>
        <location evidence="1">Cell membrane</location>
        <topology evidence="1">Multi-pass membrane protein</topology>
    </subcellularLocation>
</comment>
<feature type="transmembrane region" description="Helical" evidence="7">
    <location>
        <begin position="147"/>
        <end position="166"/>
    </location>
</feature>
<keyword evidence="10" id="KW-1185">Reference proteome</keyword>
<feature type="transmembrane region" description="Helical" evidence="7">
    <location>
        <begin position="108"/>
        <end position="126"/>
    </location>
</feature>
<keyword evidence="3" id="KW-1003">Cell membrane</keyword>
<evidence type="ECO:0000256" key="1">
    <source>
        <dbReference type="ARBA" id="ARBA00004651"/>
    </source>
</evidence>